<feature type="compositionally biased region" description="Low complexity" evidence="11">
    <location>
        <begin position="1619"/>
        <end position="1641"/>
    </location>
</feature>
<feature type="region of interest" description="Disordered" evidence="11">
    <location>
        <begin position="1586"/>
        <end position="1644"/>
    </location>
</feature>
<evidence type="ECO:0000259" key="15">
    <source>
        <dbReference type="Pfam" id="PF13018"/>
    </source>
</evidence>
<dbReference type="Gene3D" id="6.10.250.2040">
    <property type="match status" value="1"/>
</dbReference>
<feature type="domain" description="Trimeric autotransporter adhesin YadA-like stalk" evidence="14">
    <location>
        <begin position="2704"/>
        <end position="2748"/>
    </location>
</feature>
<feature type="domain" description="Trimeric autotransporter adhesin YadA-like C-terminal membrane anchor" evidence="12">
    <location>
        <begin position="4765"/>
        <end position="4825"/>
    </location>
</feature>
<keyword evidence="8" id="KW-0653">Protein transport</keyword>
<keyword evidence="6" id="KW-0812">Transmembrane</keyword>
<gene>
    <name evidence="16" type="primary">yadA_2</name>
    <name evidence="16" type="ORF">NCTC4191_00898</name>
</gene>
<feature type="domain" description="Trimeric autotransporter adhesin YadA-like stalk" evidence="14">
    <location>
        <begin position="4530"/>
        <end position="4573"/>
    </location>
</feature>
<dbReference type="Pfam" id="PF05662">
    <property type="entry name" value="YadA_stalk"/>
    <property type="match status" value="13"/>
</dbReference>
<evidence type="ECO:0000313" key="16">
    <source>
        <dbReference type="EMBL" id="SUT92648.1"/>
    </source>
</evidence>
<dbReference type="Pfam" id="PF13018">
    <property type="entry name" value="ESPR"/>
    <property type="match status" value="1"/>
</dbReference>
<evidence type="ECO:0000256" key="8">
    <source>
        <dbReference type="ARBA" id="ARBA00022927"/>
    </source>
</evidence>
<name>A0A380TVC3_ACTLI</name>
<feature type="compositionally biased region" description="Low complexity" evidence="11">
    <location>
        <begin position="1587"/>
        <end position="1605"/>
    </location>
</feature>
<feature type="compositionally biased region" description="Polar residues" evidence="11">
    <location>
        <begin position="1606"/>
        <end position="1618"/>
    </location>
</feature>
<feature type="region of interest" description="Disordered" evidence="11">
    <location>
        <begin position="3226"/>
        <end position="3268"/>
    </location>
</feature>
<dbReference type="InterPro" id="IPR008640">
    <property type="entry name" value="Adhesin_Head_dom"/>
</dbReference>
<feature type="domain" description="Trimeric autotransporter adhesin YadA-like head" evidence="13">
    <location>
        <begin position="2005"/>
        <end position="2030"/>
    </location>
</feature>
<feature type="domain" description="Trimeric autotransporter adhesin YadA-like head" evidence="13">
    <location>
        <begin position="1907"/>
        <end position="1932"/>
    </location>
</feature>
<dbReference type="PANTHER" id="PTHR24637">
    <property type="entry name" value="COLLAGEN"/>
    <property type="match status" value="1"/>
</dbReference>
<dbReference type="EMBL" id="UFRN01000002">
    <property type="protein sequence ID" value="SUT92648.1"/>
    <property type="molecule type" value="Genomic_DNA"/>
</dbReference>
<feature type="domain" description="Trimeric autotransporter adhesin YadA-like head" evidence="13">
    <location>
        <begin position="363"/>
        <end position="387"/>
    </location>
</feature>
<feature type="domain" description="Trimeric autotransporter adhesin YadA-like head" evidence="13">
    <location>
        <begin position="174"/>
        <end position="196"/>
    </location>
</feature>
<comment type="similarity">
    <text evidence="3">Belongs to the autotransporter-2 (AT-2) (TC 1.B.40) family.</text>
</comment>
<feature type="domain" description="Trimeric autotransporter adhesin YadA-like head" evidence="13">
    <location>
        <begin position="1878"/>
        <end position="1904"/>
    </location>
</feature>
<evidence type="ECO:0000256" key="6">
    <source>
        <dbReference type="ARBA" id="ARBA00022692"/>
    </source>
</evidence>
<feature type="domain" description="Trimeric autotransporter adhesin YadA-like head" evidence="13">
    <location>
        <begin position="2089"/>
        <end position="2114"/>
    </location>
</feature>
<evidence type="ECO:0000256" key="7">
    <source>
        <dbReference type="ARBA" id="ARBA00022729"/>
    </source>
</evidence>
<feature type="domain" description="Trimeric autotransporter adhesin YadA-like head" evidence="13">
    <location>
        <begin position="404"/>
        <end position="429"/>
    </location>
</feature>
<dbReference type="InterPro" id="IPR005594">
    <property type="entry name" value="YadA_C"/>
</dbReference>
<dbReference type="InterPro" id="IPR006626">
    <property type="entry name" value="PbH1"/>
</dbReference>
<dbReference type="SUPFAM" id="SSF101999">
    <property type="entry name" value="Trimeric adhesin"/>
    <property type="match status" value="1"/>
</dbReference>
<dbReference type="Gene3D" id="3.30.1300.30">
    <property type="entry name" value="GSPII I/J protein-like"/>
    <property type="match status" value="1"/>
</dbReference>
<feature type="domain" description="Trimeric autotransporter adhesin YadA-like stalk" evidence="14">
    <location>
        <begin position="4714"/>
        <end position="4751"/>
    </location>
</feature>
<feature type="domain" description="Trimeric autotransporter adhesin YadA-like stalk" evidence="14">
    <location>
        <begin position="4280"/>
        <end position="4324"/>
    </location>
</feature>
<feature type="domain" description="Trimeric autotransporter adhesin YadA-like head" evidence="13">
    <location>
        <begin position="2061"/>
        <end position="2086"/>
    </location>
</feature>
<feature type="domain" description="Trimeric autotransporter adhesin YadA-like head" evidence="13">
    <location>
        <begin position="434"/>
        <end position="457"/>
    </location>
</feature>
<evidence type="ECO:0000256" key="2">
    <source>
        <dbReference type="ARBA" id="ARBA00004442"/>
    </source>
</evidence>
<dbReference type="Gene3D" id="2.20.70.140">
    <property type="match status" value="5"/>
</dbReference>
<evidence type="ECO:0000256" key="4">
    <source>
        <dbReference type="ARBA" id="ARBA00022448"/>
    </source>
</evidence>
<evidence type="ECO:0000313" key="17">
    <source>
        <dbReference type="Proteomes" id="UP000254253"/>
    </source>
</evidence>
<feature type="domain" description="ESPR" evidence="15">
    <location>
        <begin position="1"/>
        <end position="41"/>
    </location>
</feature>
<dbReference type="InterPro" id="IPR024973">
    <property type="entry name" value="ESPR"/>
</dbReference>
<dbReference type="RefSeq" id="WP_258867186.1">
    <property type="nucleotide sequence ID" value="NZ_UFRN01000002.1"/>
</dbReference>
<dbReference type="SMART" id="SM00710">
    <property type="entry name" value="PbH1"/>
    <property type="match status" value="6"/>
</dbReference>
<feature type="domain" description="Trimeric autotransporter adhesin YadA-like stalk" evidence="14">
    <location>
        <begin position="1185"/>
        <end position="1222"/>
    </location>
</feature>
<feature type="domain" description="Trimeric autotransporter adhesin YadA-like head" evidence="13">
    <location>
        <begin position="2032"/>
        <end position="2057"/>
    </location>
</feature>
<dbReference type="CDD" id="cd12820">
    <property type="entry name" value="LbR_YadA-like"/>
    <property type="match status" value="7"/>
</dbReference>
<feature type="domain" description="Trimeric autotransporter adhesin YadA-like head" evidence="13">
    <location>
        <begin position="677"/>
        <end position="700"/>
    </location>
</feature>
<feature type="domain" description="Trimeric autotransporter adhesin YadA-like head" evidence="13">
    <location>
        <begin position="580"/>
        <end position="600"/>
    </location>
</feature>
<feature type="domain" description="Trimeric autotransporter adhesin YadA-like head" evidence="13">
    <location>
        <begin position="2130"/>
        <end position="2156"/>
    </location>
</feature>
<feature type="domain" description="Trimeric autotransporter adhesin YadA-like stalk" evidence="14">
    <location>
        <begin position="2196"/>
        <end position="2236"/>
    </location>
</feature>
<keyword evidence="9" id="KW-0472">Membrane</keyword>
<protein>
    <submittedName>
        <fullName evidence="16">Autotransporter adhesin</fullName>
    </submittedName>
</protein>
<feature type="domain" description="Trimeric autotransporter adhesin YadA-like head" evidence="13">
    <location>
        <begin position="339"/>
        <end position="361"/>
    </location>
</feature>
<feature type="domain" description="Trimeric autotransporter adhesin YadA-like head" evidence="13">
    <location>
        <begin position="552"/>
        <end position="574"/>
    </location>
</feature>
<dbReference type="Gene3D" id="6.20.50.100">
    <property type="match status" value="6"/>
</dbReference>
<feature type="domain" description="Trimeric autotransporter adhesin YadA-like head" evidence="13">
    <location>
        <begin position="1771"/>
        <end position="1796"/>
    </location>
</feature>
<dbReference type="Gene3D" id="1.20.5.170">
    <property type="match status" value="3"/>
</dbReference>
<dbReference type="GO" id="GO:0015031">
    <property type="term" value="P:protein transport"/>
    <property type="evidence" value="ECO:0007669"/>
    <property type="project" value="UniProtKB-KW"/>
</dbReference>
<dbReference type="Gene3D" id="2.150.10.10">
    <property type="entry name" value="Serralysin-like metalloprotease, C-terminal"/>
    <property type="match status" value="15"/>
</dbReference>
<feature type="domain" description="Trimeric autotransporter adhesin YadA-like stalk" evidence="14">
    <location>
        <begin position="3983"/>
        <end position="4024"/>
    </location>
</feature>
<proteinExistence type="inferred from homology"/>
<dbReference type="GO" id="GO:0009279">
    <property type="term" value="C:cell outer membrane"/>
    <property type="evidence" value="ECO:0007669"/>
    <property type="project" value="UniProtKB-SubCell"/>
</dbReference>
<dbReference type="InterPro" id="IPR008635">
    <property type="entry name" value="Coiled_stalk_dom"/>
</dbReference>
<keyword evidence="17" id="KW-1185">Reference proteome</keyword>
<keyword evidence="5" id="KW-1134">Transmembrane beta strand</keyword>
<evidence type="ECO:0000256" key="11">
    <source>
        <dbReference type="SAM" id="MobiDB-lite"/>
    </source>
</evidence>
<feature type="domain" description="Trimeric autotransporter adhesin YadA-like stalk" evidence="14">
    <location>
        <begin position="947"/>
        <end position="986"/>
    </location>
</feature>
<evidence type="ECO:0000256" key="5">
    <source>
        <dbReference type="ARBA" id="ARBA00022452"/>
    </source>
</evidence>
<feature type="domain" description="Trimeric autotransporter adhesin YadA-like head" evidence="13">
    <location>
        <begin position="1852"/>
        <end position="1876"/>
    </location>
</feature>
<feature type="domain" description="Trimeric autotransporter adhesin YadA-like stalk" evidence="14">
    <location>
        <begin position="2462"/>
        <end position="2502"/>
    </location>
</feature>
<feature type="domain" description="Trimeric autotransporter adhesin YadA-like head" evidence="13">
    <location>
        <begin position="730"/>
        <end position="756"/>
    </location>
</feature>
<comment type="subcellular location">
    <subcellularLocation>
        <location evidence="2">Cell outer membrane</location>
    </subcellularLocation>
    <subcellularLocation>
        <location evidence="1">Cell surface</location>
    </subcellularLocation>
</comment>
<evidence type="ECO:0000259" key="14">
    <source>
        <dbReference type="Pfam" id="PF05662"/>
    </source>
</evidence>
<dbReference type="InterPro" id="IPR011049">
    <property type="entry name" value="Serralysin-like_metalloprot_C"/>
</dbReference>
<evidence type="ECO:0000259" key="12">
    <source>
        <dbReference type="Pfam" id="PF03895"/>
    </source>
</evidence>
<keyword evidence="4" id="KW-0813">Transport</keyword>
<evidence type="ECO:0000259" key="13">
    <source>
        <dbReference type="Pfam" id="PF05658"/>
    </source>
</evidence>
<organism evidence="16 17">
    <name type="scientific">Actinobacillus lignieresii</name>
    <dbReference type="NCBI Taxonomy" id="720"/>
    <lineage>
        <taxon>Bacteria</taxon>
        <taxon>Pseudomonadati</taxon>
        <taxon>Pseudomonadota</taxon>
        <taxon>Gammaproteobacteria</taxon>
        <taxon>Pasteurellales</taxon>
        <taxon>Pasteurellaceae</taxon>
        <taxon>Actinobacillus</taxon>
    </lineage>
</organism>
<feature type="domain" description="Trimeric autotransporter adhesin YadA-like stalk" evidence="14">
    <location>
        <begin position="3702"/>
        <end position="3741"/>
    </location>
</feature>
<sequence>MNKIFKVIWSHATQTFVVVSELTRSKSKAKASVSDVKKSGVSSLITSGFKLSAISSLLISAMPSVYAAVAISSTGWNTVDTSNVQATGNGIAIGSNAGKQQSDGYTSNNSAEATRNAYHLQNIGGSASNNTISLGTNAYAGGEDSVAIGTRAQAVHNVQTTNMAYNSRGSYNAGAVAIGFQSIARGDQTVALGSRAAAYNRQATAIGNDSYAMGVGSVVIGGDDSGYAYESINGTGKQAWANNSGNLGYTNLATGFNPSKEPNKADYRPSAASGNGATVVGVHSQALSKGSTALGVAATAGDGNKTSSIIDNGQIVGIDSTQNIEATAVGALAHAQFRNTTAVGHAAKAYSEYSTSIGDDAVAKGKNSSAIGKSSYAQGDYSVAIGNAEDTTNADRVNATKVIANGLRAIAIGTTARTDAPDTIAFGTRTESTAGGAISIGYEAKSKALDAIAIGSRTHILTAQERGSIAIGNAAGSQGLNNYGVENTTIASTGYTQISIDQSVPAQQDRIELGTNSYAYGHDSIAIGTRAQAVFTNNTASIGTSRNSLNSGAVAIGYQTIANGDQAVALGSRAEALNRQAMALGNDAFASGVGAIVIGGDDSLPHGSDATGYQLSTGFASGNKYRQSAATGNGAVVVGVHSQALSQGSTAIGVAATAGDHGEVKNKNNVTTATVAKEATAVGAKSRAKSEHTTAVGYEAEALGLNSTTVGAESTAESTNSFAGGYNATANGTNSTAIGSSAQTKGNDAIAIGTGAKALNTNTISIGNGNTVNGANSGAIGDPTVVNGTNSYSVGNNNVLASDNTFVLGNNVILSENAKNSTVIGNQNDINLIGTADKTGYVNVQGDHNTIKAARGIGILGNENTVDGVTHDVFILGNNVKKTANDSVFLGSGSGYVAEGATTKGLEKTYKSDTVNGKIVQFAGGEVTAGVVSVGGVNDSKQQITRRIQNVAPGLISDQSTDAINGSQLYAVAEALKTNIPESTWNIKENTTQKDVVNSGDNVSFANGVGTTASVEVSDAGKTSTVKYSVNKSDLTVASNGSVTAVTNGDNFATAEEVAEAINDSEKTSSVVSSTKTIKVTSKVDGKNTEYDLDLSEATKTSLQNADNALQSWTAQANGQAVKTVSKDNATLNFVDGTNIQVTNDKGQVKIATVDTPTFTTVNAENFTTGTVSITDNGINAGNQKITNLANGTANSDAVTLAQLNASKSVVKAGNNTNVRTETATDGSTVYTVDANATTVSGSDALNITKSDAGNNVTNYALDLSKVTKDNIQKGVDAHNTVTTEGLTFTADSGTETLRKLGETLAINGDATLINTKVEAGKVSVVATKTLTDAVSNATSALQSIVTTADSKDAQTVNKDSNKANFISGTNIQLTGTKEGITVATKENVDFTTVNATTVNATTVNGDTIKSGDVVITKNGINAGNQTISNVKDGTISENSKEAVNGSQLYTTNLNVTNNTANITKNATDIAKGTVYEGDHAQATTNEFKRALGEKTKVVGGAAKDDLSDNNIGVVSNGVDTLTVKLAKTLTDLTSAEFGEKDSSDKTVINKDGVSSEVIGKDGNVISSTDLTSDGVTSETVIPEVKTTSTNTADDGTTTQTDTTTNGLDSNEVSSQGMTVSTSTTETKTTTVTPKDGTTGPEITTVETDTLKTTGVDNDGIRINTHETVTTTNPDGTTNVVENDGEVSLTSSGLNNGGNRAINVAAGVNATDAVNVSQLEAAKTHYYSVKTTTEQANFNNDTATGENSIAAGPNVWAQGVQSAVFGSMAGALGDKSTAMGNDAWALGTQATAIGSGVEAHGQGSVAIGNADNNGKDKTIATNEAINSVAIGTHAVVTKADTVAIGHNAGAVNTQATALGANANAAGEQSNALGYKSSASGNQSTAVGTEANAAGQEATALGYKANSNGYRTTAIGHSSSATGSMAVALGNQANARGTLSQAFGDHAIASAENATAIGTNANANAEKGIAFGTQAGVSGVSGIAFGDGAMSNAKQAISIGKSARTTAENAVALGSSAIATSNNAIAVGNSSNAIGANSLAMGVNSKALKDNTIALGNNVSVTAANAVALGLNSTAYGENSIVMGTSAKNTGNHAVAIGTGASAYRQNSIAMGKDSSTGGDFAVALGDSANAAAENTLALGKNAVADKKDSVALGNNAYTGDIIATESATLSGQVYEFAGKAPIGTVSVGNQGNERTITNVAAGRISSTSTDAINGSQLYAVSEVASRGWNIQANGDTASQVVPGATVQFIDGTNIDITRDGNNITIATAANVVTTETDKYVTGGKVAYDNQGNGTTTLTLKDGTEAQVTGAKNNFVTKSETATDGKKATLTRNDGGTVDIDLTNTVNQAVTEATDKGTKYAGDKAADGVAVNEFGRKLGETTNVKGGAQGELSDNNIGVVSNGVDTLTVKLAKALSGLTSATFGNDVNDQTVINKDGVTITNSTDSNKTVSLTDGGLNNGGNKITNVKEGEAGTDAVNVDQLTKAITDSAYNWNISDGTNNTAVPDSGTVAVKGSANADSANTVGVVTELEGTNVKVDLSQKAKEDIANGQKHSSVAGDANFVVTQNTINAEGGKQYDVKLADTVVVGKDKPVTIDGTNGTVSGLTNTTWDPDTKYEGGKAATQEQLKSVSDVAQKGWNIQANKDTATKVAPGDTVKFIDGENIKVTRAGNEITIATAKDVKFDSVKVGDKVTINNDGINAGDTKVTNVTNGTLAANSKDAVNGSQLYATNQNVTNNTANITKNADNIAKGTVYAGDRLDAAVTGKTNNFTRALGEQTNVVGGATGELSDNNLAVISNGTDTLTVKLAKSLTDLTNATFGSTDTDKTVISKDGVTISSDKPEKTVSLTDKGLNNGNNQITNVTSGLVKRDGNPVELSKAEGDVLTNAVNVGDLKTTVTNLTEEGKGGGFGLTAEDNKNVKADLGKTVKVQGDGSIKTTIIEKDGQSALQVGLTENVTVGGQDKPGTITVKGENGKDGVAINGKDGSIGLTGAPGKDGQDAQATIKVVDGTKGLDGNNGKDGESKTRIVYEKPNGGGEEEIATLNDGLNFVGDKGEVIAKKLNETLAIKGNLDAAAVVTDKNLRVDNDKDKNGELIIKMAKSLTDLTNATFGSDDSSTVIGGNGLTITPKAGDKVSLTDKGLDNGNNTITNVKAGENDTDAVNVSQLKEVKNTANAGWNISANGQNETNVAPKGSVSFNNTDGNVVITKAADNNNVTFNLNNDLTVGGPTGKDGKDGKDGTIGVKGKDGTTGVTLNGKDGSIGLTGPKGADGKDGANATITVANGPVGVDGTDGKDGKDGMTRIVYTDPKGTTHNVSTLNDGLNFAGNQGDTIAKKLNETLTVKGDLANNAAASSENLRVDSQDGALVVKLAQNLANLTTATFGNTDTDKTVVSKDGVTISSDKPEKEVSLTDKGLNNGNNQITNVTSGLTDSTGQKSDLANATTTNAVNVGDLKDTVNNLTNATTGGFGLKDDNNTEVKQDLGKTIQIKGKDGVTVTSNVADKSLEVALQGDVTVNGKDGKDGSIGVKGADGKDGTKITKDAVVFNGVDGKDGKDGQVSIKVEQGPKGIAGNDGANGTTKTRIVYEKPNGDKEQVATLNDGLNFVGDKGQVIQKKLNETLAIKGNLDANATVTDKNLRVDNDKDQNGELIIKMAKSLTDLTNATFSSGDINATIGGNGLTITPKGGDVVSLTDKGLNNGNNTITNVAPGVNGTDAVNKDQLDGVNATANAGWNLTTNGDNTNASNVAPNSTVDLANTDGNIVITKAGNNVTFDLNNNLTVGGPGKDGKDGVDGQLGVQGKDGKTGVVLNGKDGTIGINGKDGSNGSITVKQGKPGVDGKDGETKTRIVYETKDETGKPTTEEVATLKDGLKFVGNDGKVVTKELNETLAIKGGINTEAGLTAASDRNVGVRENEKGLNIVIAERPTFSGITVDGKDGKDAEVKFAKDGKDGMSIVGTRGADGQNGLTLKGANGKDGVSFKEDGRITNVADGKGGKDAVNKDQLERVNATANAGWKLTINNGNNQTTVTPNATVDLANTDGNIVITKVGNNVNFGLNNTLTVGNDNKPGTMTVKGENGKDGVSISGKDGISIKGENGQDAVSINGKDGDGTVAVKGKDGKTGVGLDGANGTIGINGKDGSNGTITLAKGEPGVDGKTRIVYETKTPDGKTVTEEVATLKDGLKFVGNDGKVITKELNETLTIKGNLSTAADVTDKNLRVDNVDNALIIKMAKTLTDLTSATFTNAGGDKSVVDGNGLTITPSGNASNTVSLTTTGLNNGDNKVINVAAGDVNANSTDAVNGSQLYAVSEVANKGWKIQTNGNVSTNVKPGDTVNFANGKNIAITNDGTKVTVGLVKQVDLGTDGSIKAGDTFVNKDGVKVGDKVSLTKDGLKAGNVTISATTGINAGDKQITNVASGLGGTKLSEAKGDTLTNAANIGDLQTAVSSVTDASKGGGFGLADDKGANVTQNLGKTIAVKGDGKNISTVVKGGALTVNLNKDVDLGNDGSLTIGDTTINNDKVKVGDVTVSSNGKVSGVADGDISPNSTQAINGSQLYDANQNIANYLGGGSKLDDKGNVIAPTYTITKVDGNTTTANNVGDAITNLNNEVVKPLTFAGDTGAASERKLGSTVTIKGGVQDSSKLSENNIGVVSDGKGTLAVKLAKDIKVDSVEAKTVNANTVNANTVKAGDTTINSDGVTIKDGPSVTKSGINAAGNRITNVKAGQADTDAVNVSQLKGAVGYVNQRINKVNKDLRAGIAGANAAAGLPQAYMPGKSMMAVAAGTYKNESALAVGYSRSSDNGKVILKLQGNANTRGDLGGSVGVGYQW</sequence>
<dbReference type="Pfam" id="PF03895">
    <property type="entry name" value="YadA_anchor"/>
    <property type="match status" value="1"/>
</dbReference>
<evidence type="ECO:0000256" key="1">
    <source>
        <dbReference type="ARBA" id="ARBA00004241"/>
    </source>
</evidence>
<feature type="domain" description="Trimeric autotransporter adhesin YadA-like stalk" evidence="14">
    <location>
        <begin position="1428"/>
        <end position="1470"/>
    </location>
</feature>
<evidence type="ECO:0000256" key="9">
    <source>
        <dbReference type="ARBA" id="ARBA00023136"/>
    </source>
</evidence>
<dbReference type="Pfam" id="PF05658">
    <property type="entry name" value="YadA_head"/>
    <property type="match status" value="22"/>
</dbReference>
<dbReference type="Proteomes" id="UP000254253">
    <property type="component" value="Unassembled WGS sequence"/>
</dbReference>
<accession>A0A380TVC3</accession>
<feature type="domain" description="Trimeric autotransporter adhesin YadA-like head" evidence="13">
    <location>
        <begin position="130"/>
        <end position="152"/>
    </location>
</feature>
<dbReference type="SUPFAM" id="SSF54523">
    <property type="entry name" value="Pili subunits"/>
    <property type="match status" value="1"/>
</dbReference>
<evidence type="ECO:0000256" key="3">
    <source>
        <dbReference type="ARBA" id="ARBA00005848"/>
    </source>
</evidence>
<reference evidence="16 17" key="1">
    <citation type="submission" date="2018-06" db="EMBL/GenBank/DDBJ databases">
        <authorList>
            <consortium name="Pathogen Informatics"/>
            <person name="Doyle S."/>
        </authorList>
    </citation>
    <scope>NUCLEOTIDE SEQUENCE [LARGE SCALE GENOMIC DNA]</scope>
    <source>
        <strain evidence="16 17">NCTC4191</strain>
    </source>
</reference>
<feature type="domain" description="Trimeric autotransporter adhesin YadA-like head" evidence="13">
    <location>
        <begin position="1948"/>
        <end position="1974"/>
    </location>
</feature>
<keyword evidence="10" id="KW-0998">Cell outer membrane</keyword>
<evidence type="ECO:0000256" key="10">
    <source>
        <dbReference type="ARBA" id="ARBA00023237"/>
    </source>
</evidence>
<feature type="domain" description="Trimeric autotransporter adhesin YadA-like head" evidence="13">
    <location>
        <begin position="1825"/>
        <end position="1848"/>
    </location>
</feature>
<dbReference type="InterPro" id="IPR045584">
    <property type="entry name" value="Pilin-like"/>
</dbReference>
<dbReference type="GO" id="GO:0009986">
    <property type="term" value="C:cell surface"/>
    <property type="evidence" value="ECO:0007669"/>
    <property type="project" value="UniProtKB-SubCell"/>
</dbReference>
<dbReference type="SUPFAM" id="SSF101967">
    <property type="entry name" value="Adhesin YadA, collagen-binding domain"/>
    <property type="match status" value="13"/>
</dbReference>
<keyword evidence="7" id="KW-0732">Signal</keyword>
<feature type="domain" description="Trimeric autotransporter adhesin YadA-like head" evidence="13">
    <location>
        <begin position="513"/>
        <end position="531"/>
    </location>
</feature>
<feature type="domain" description="Trimeric autotransporter adhesin YadA-like stalk" evidence="14">
    <location>
        <begin position="1702"/>
        <end position="1725"/>
    </location>
</feature>
<feature type="domain" description="Trimeric autotransporter adhesin YadA-like stalk" evidence="14">
    <location>
        <begin position="3147"/>
        <end position="3187"/>
    </location>
</feature>